<evidence type="ECO:0000313" key="8">
    <source>
        <dbReference type="Proteomes" id="UP000051950"/>
    </source>
</evidence>
<protein>
    <recommendedName>
        <fullName evidence="2">mannan endo-1,4-beta-mannosidase</fullName>
        <ecNumber evidence="2">3.2.1.78</ecNumber>
    </recommendedName>
</protein>
<dbReference type="Gene3D" id="3.20.20.80">
    <property type="entry name" value="Glycosidases"/>
    <property type="match status" value="1"/>
</dbReference>
<feature type="signal peptide" evidence="5">
    <location>
        <begin position="1"/>
        <end position="19"/>
    </location>
</feature>
<dbReference type="InterPro" id="IPR017853">
    <property type="entry name" value="GH"/>
</dbReference>
<evidence type="ECO:0000259" key="6">
    <source>
        <dbReference type="Pfam" id="PF26410"/>
    </source>
</evidence>
<dbReference type="EC" id="3.2.1.78" evidence="2"/>
<reference evidence="7 8" key="1">
    <citation type="submission" date="2015-11" db="EMBL/GenBank/DDBJ databases">
        <title>Sequence of Pedobacter ginsenosidimutans.</title>
        <authorList>
            <person name="Carson E."/>
            <person name="Keyser V."/>
            <person name="Newman J."/>
            <person name="Miller J."/>
        </authorList>
    </citation>
    <scope>NUCLEOTIDE SEQUENCE [LARGE SCALE GENOMIC DNA]</scope>
    <source>
        <strain evidence="7 8">KACC 14530</strain>
    </source>
</reference>
<evidence type="ECO:0000256" key="2">
    <source>
        <dbReference type="ARBA" id="ARBA00012706"/>
    </source>
</evidence>
<dbReference type="Pfam" id="PF26410">
    <property type="entry name" value="GH5_mannosidase"/>
    <property type="match status" value="1"/>
</dbReference>
<dbReference type="Proteomes" id="UP000051950">
    <property type="component" value="Unassembled WGS sequence"/>
</dbReference>
<dbReference type="PANTHER" id="PTHR31451">
    <property type="match status" value="1"/>
</dbReference>
<dbReference type="InterPro" id="IPR045053">
    <property type="entry name" value="MAN-like"/>
</dbReference>
<dbReference type="GO" id="GO:0000272">
    <property type="term" value="P:polysaccharide catabolic process"/>
    <property type="evidence" value="ECO:0007669"/>
    <property type="project" value="InterPro"/>
</dbReference>
<evidence type="ECO:0000256" key="1">
    <source>
        <dbReference type="ARBA" id="ARBA00001678"/>
    </source>
</evidence>
<evidence type="ECO:0000256" key="4">
    <source>
        <dbReference type="ARBA" id="ARBA00023295"/>
    </source>
</evidence>
<dbReference type="InterPro" id="IPR001547">
    <property type="entry name" value="Glyco_hydro_5"/>
</dbReference>
<feature type="chain" id="PRO_5006665815" description="mannan endo-1,4-beta-mannosidase" evidence="5">
    <location>
        <begin position="20"/>
        <end position="428"/>
    </location>
</feature>
<dbReference type="STRING" id="687842.ASU31_00975"/>
<dbReference type="PANTHER" id="PTHR31451:SF40">
    <property type="entry name" value="GLYCOSIDE HYDROLASE FAMILY 5 DOMAIN-CONTAINING PROTEIN"/>
    <property type="match status" value="1"/>
</dbReference>
<dbReference type="AlphaFoldDB" id="A0A0T5VWH4"/>
<keyword evidence="8" id="KW-1185">Reference proteome</keyword>
<evidence type="ECO:0000256" key="5">
    <source>
        <dbReference type="SAM" id="SignalP"/>
    </source>
</evidence>
<keyword evidence="4" id="KW-0326">Glycosidase</keyword>
<dbReference type="GO" id="GO:0016985">
    <property type="term" value="F:mannan endo-1,4-beta-mannosidase activity"/>
    <property type="evidence" value="ECO:0007669"/>
    <property type="project" value="TreeGrafter"/>
</dbReference>
<feature type="domain" description="Glycoside hydrolase family 5" evidence="6">
    <location>
        <begin position="23"/>
        <end position="425"/>
    </location>
</feature>
<dbReference type="EMBL" id="LMZQ01000001">
    <property type="protein sequence ID" value="KRT18209.1"/>
    <property type="molecule type" value="Genomic_DNA"/>
</dbReference>
<organism evidence="7 8">
    <name type="scientific">Pedobacter ginsenosidimutans</name>
    <dbReference type="NCBI Taxonomy" id="687842"/>
    <lineage>
        <taxon>Bacteria</taxon>
        <taxon>Pseudomonadati</taxon>
        <taxon>Bacteroidota</taxon>
        <taxon>Sphingobacteriia</taxon>
        <taxon>Sphingobacteriales</taxon>
        <taxon>Sphingobacteriaceae</taxon>
        <taxon>Pedobacter</taxon>
    </lineage>
</organism>
<accession>A0A0T5VWH4</accession>
<name>A0A0T5VWH4_9SPHI</name>
<evidence type="ECO:0000256" key="3">
    <source>
        <dbReference type="ARBA" id="ARBA00022801"/>
    </source>
</evidence>
<keyword evidence="3" id="KW-0378">Hydrolase</keyword>
<keyword evidence="5" id="KW-0732">Signal</keyword>
<evidence type="ECO:0000313" key="7">
    <source>
        <dbReference type="EMBL" id="KRT18209.1"/>
    </source>
</evidence>
<sequence length="428" mass="49058">MFRIILLFTLILSFSASNAQKSAFVKSLGHQFVINGAPYYYVGANYWYGGLLALQKDTIKGKQRLISELDFLKSQGVNNLRILVGSEGEGKINGVDRVKPALQAQHLVFNAELLKGLDFLLVEMAKRKMYAVLFLSNNWEWSGGFLQYLNWNGQIDNETLKRKLNWDEQRDYTSKFYSCEACKSDYQKQLKFILGHKNTYSGKKYVNEPAIMAWELANEPRPMRTDAIDNYKQWISTTANFIKSIDKNHLVTIGTEGFMGTDENWDLFKEIHANKSIDYLTIHIWPKNWGWFKDAPTAENLPLVIEKTATYINRHESIARQLNKPLVIEEFGLPRDGHAFDPSSTTKLRDEYFGNIFALWADSRKNKGAIAGCNFWAFGGTSRPIPGQLFWKDGDEFSGDPPQEEQGLNAVFDSDKSTWKTVQTYLKK</sequence>
<comment type="caution">
    <text evidence="7">The sequence shown here is derived from an EMBL/GenBank/DDBJ whole genome shotgun (WGS) entry which is preliminary data.</text>
</comment>
<dbReference type="SUPFAM" id="SSF51445">
    <property type="entry name" value="(Trans)glycosidases"/>
    <property type="match status" value="1"/>
</dbReference>
<comment type="catalytic activity">
    <reaction evidence="1">
        <text>Random hydrolysis of (1-&gt;4)-beta-D-mannosidic linkages in mannans, galactomannans and glucomannans.</text>
        <dbReference type="EC" id="3.2.1.78"/>
    </reaction>
</comment>
<proteinExistence type="predicted"/>
<gene>
    <name evidence="7" type="ORF">ASU31_00975</name>
</gene>